<dbReference type="PANTHER" id="PTHR43540">
    <property type="entry name" value="PEROXYUREIDOACRYLATE/UREIDOACRYLATE AMIDOHYDROLASE-RELATED"/>
    <property type="match status" value="1"/>
</dbReference>
<evidence type="ECO:0000313" key="4">
    <source>
        <dbReference type="EMBL" id="MCM3713352.1"/>
    </source>
</evidence>
<dbReference type="PANTHER" id="PTHR43540:SF10">
    <property type="entry name" value="ISOCHORISMATASE"/>
    <property type="match status" value="1"/>
</dbReference>
<organism evidence="4 5">
    <name type="scientific">Halalkalibacter oceani</name>
    <dbReference type="NCBI Taxonomy" id="1653776"/>
    <lineage>
        <taxon>Bacteria</taxon>
        <taxon>Bacillati</taxon>
        <taxon>Bacillota</taxon>
        <taxon>Bacilli</taxon>
        <taxon>Bacillales</taxon>
        <taxon>Bacillaceae</taxon>
        <taxon>Halalkalibacter</taxon>
    </lineage>
</organism>
<keyword evidence="5" id="KW-1185">Reference proteome</keyword>
<dbReference type="EMBL" id="JAMBOL010000002">
    <property type="protein sequence ID" value="MCM3713352.1"/>
    <property type="molecule type" value="Genomic_DNA"/>
</dbReference>
<protein>
    <submittedName>
        <fullName evidence="4">Cysteine hydrolase</fullName>
    </submittedName>
</protein>
<comment type="similarity">
    <text evidence="1">Belongs to the isochorismatase family.</text>
</comment>
<evidence type="ECO:0000313" key="5">
    <source>
        <dbReference type="Proteomes" id="UP001139179"/>
    </source>
</evidence>
<keyword evidence="2 4" id="KW-0378">Hydrolase</keyword>
<reference evidence="4" key="1">
    <citation type="submission" date="2022-05" db="EMBL/GenBank/DDBJ databases">
        <title>Comparative Genomics of Spacecraft Associated Microbes.</title>
        <authorList>
            <person name="Tran M.T."/>
            <person name="Wright A."/>
            <person name="Seuylemezian A."/>
            <person name="Eisen J."/>
            <person name="Coil D."/>
        </authorList>
    </citation>
    <scope>NUCLEOTIDE SEQUENCE</scope>
    <source>
        <strain evidence="4">214.1.1</strain>
    </source>
</reference>
<evidence type="ECO:0000256" key="1">
    <source>
        <dbReference type="ARBA" id="ARBA00006336"/>
    </source>
</evidence>
<feature type="domain" description="Isochorismatase-like" evidence="3">
    <location>
        <begin position="3"/>
        <end position="176"/>
    </location>
</feature>
<dbReference type="Pfam" id="PF00857">
    <property type="entry name" value="Isochorismatase"/>
    <property type="match status" value="1"/>
</dbReference>
<evidence type="ECO:0000256" key="2">
    <source>
        <dbReference type="ARBA" id="ARBA00022801"/>
    </source>
</evidence>
<accession>A0A9X2DQ66</accession>
<dbReference type="RefSeq" id="WP_251222156.1">
    <property type="nucleotide sequence ID" value="NZ_JAMBOL010000002.1"/>
</dbReference>
<dbReference type="Proteomes" id="UP001139179">
    <property type="component" value="Unassembled WGS sequence"/>
</dbReference>
<dbReference type="AlphaFoldDB" id="A0A9X2DQ66"/>
<dbReference type="InterPro" id="IPR036380">
    <property type="entry name" value="Isochorismatase-like_sf"/>
</dbReference>
<name>A0A9X2DQ66_9BACI</name>
<dbReference type="InterPro" id="IPR000868">
    <property type="entry name" value="Isochorismatase-like_dom"/>
</dbReference>
<dbReference type="GO" id="GO:0016787">
    <property type="term" value="F:hydrolase activity"/>
    <property type="evidence" value="ECO:0007669"/>
    <property type="project" value="UniProtKB-KW"/>
</dbReference>
<comment type="caution">
    <text evidence="4">The sequence shown here is derived from an EMBL/GenBank/DDBJ whole genome shotgun (WGS) entry which is preliminary data.</text>
</comment>
<dbReference type="InterPro" id="IPR050272">
    <property type="entry name" value="Isochorismatase-like_hydrls"/>
</dbReference>
<dbReference type="CDD" id="cd00431">
    <property type="entry name" value="cysteine_hydrolases"/>
    <property type="match status" value="1"/>
</dbReference>
<proteinExistence type="inferred from homology"/>
<dbReference type="SUPFAM" id="SSF52499">
    <property type="entry name" value="Isochorismatase-like hydrolases"/>
    <property type="match status" value="1"/>
</dbReference>
<sequence>MKALIAIDYTNDFVATDGALTCGAPGQAIEEEIVRLTRKFVEAGDFVVFAVDVHELEDDHHPETRLYPPHNIRGTAGRQLYGKLGELYKEIKDRPNVYFMDKTRYSAFSGTDLDLKLRAKGITELHFVGVATDICVLHSLYGAYERGYDLVVHKKGVASFNPAGHEFALQHFQNSLGAEVR</sequence>
<dbReference type="Gene3D" id="3.40.50.850">
    <property type="entry name" value="Isochorismatase-like"/>
    <property type="match status" value="1"/>
</dbReference>
<gene>
    <name evidence="4" type="ORF">M3202_04580</name>
</gene>
<evidence type="ECO:0000259" key="3">
    <source>
        <dbReference type="Pfam" id="PF00857"/>
    </source>
</evidence>